<accession>W5SXW3</accession>
<dbReference type="AlphaFoldDB" id="W5SXW3"/>
<geneLocation type="plasmid" evidence="1">
    <name>unnamed</name>
</geneLocation>
<sequence length="245" mass="29581">MLKILLFLIPLVNIFAISEEEYYKRDKYSYFKRKLIRVKDWKTNFNNLKNIGKYFTESIENIKSTPDKELAYYFQHHFTTSLCSPMEKDADVVPKEHKPLFEKSYKFIKALKNQNPDQAAYLIYEIGDLNSMFTNTHEEIGTFYYIMKDTTLKDNNQYEHAYKKLNNIYNKIRQEYLSTINILEHNDIDNNFDKFMLKFSELHKLVTHIYFNIRKLVIHARNHRTINHNYLDNIYNTDIHTINTT</sequence>
<dbReference type="HOGENOM" id="CLU_093001_0_0_12"/>
<dbReference type="RefSeq" id="WP_025409122.1">
    <property type="nucleotide sequence ID" value="NZ_CP005821.1"/>
</dbReference>
<organism evidence="1">
    <name type="scientific">Borrelia coriaceae ATCC 43381</name>
    <dbReference type="NCBI Taxonomy" id="1408429"/>
    <lineage>
        <taxon>Bacteria</taxon>
        <taxon>Pseudomonadati</taxon>
        <taxon>Spirochaetota</taxon>
        <taxon>Spirochaetia</taxon>
        <taxon>Spirochaetales</taxon>
        <taxon>Borreliaceae</taxon>
        <taxon>Borrelia</taxon>
    </lineage>
</organism>
<keyword evidence="1" id="KW-0614">Plasmid</keyword>
<name>W5SXW3_9SPIR</name>
<proteinExistence type="predicted"/>
<gene>
    <name evidence="1" type="ORF">BCO_0018413</name>
</gene>
<reference evidence="1" key="1">
    <citation type="submission" date="2013-04" db="EMBL/GenBank/DDBJ databases">
        <title>Comparative Genomics of Relapsing Fever Spirochetes.</title>
        <authorList>
            <person name="Schwan T.G."/>
            <person name="Raffel S.J."/>
            <person name="Porcella S.F."/>
            <person name="Martens C.A."/>
            <person name="Bruno D.P."/>
            <person name="Ricklefs S.M."/>
            <person name="Barbian K.B."/>
        </authorList>
    </citation>
    <scope>NUCLEOTIDE SEQUENCE</scope>
    <source>
        <strain evidence="1">Co53</strain>
        <plasmid evidence="1">unnamed</plasmid>
    </source>
</reference>
<dbReference type="EMBL" id="CP005821">
    <property type="protein sequence ID" value="AHH12009.1"/>
    <property type="molecule type" value="Genomic_DNA"/>
</dbReference>
<protein>
    <submittedName>
        <fullName evidence="1">Uncharacterized protein</fullName>
    </submittedName>
</protein>
<evidence type="ECO:0000313" key="1">
    <source>
        <dbReference type="EMBL" id="AHH12009.1"/>
    </source>
</evidence>